<dbReference type="RefSeq" id="WP_183308283.1">
    <property type="nucleotide sequence ID" value="NZ_JACIEP010000014.1"/>
</dbReference>
<comment type="caution">
    <text evidence="1">The sequence shown here is derived from an EMBL/GenBank/DDBJ whole genome shotgun (WGS) entry which is preliminary data.</text>
</comment>
<gene>
    <name evidence="1" type="ORF">GGR21_003353</name>
</gene>
<sequence length="71" mass="8066">MGLLVDSMSDNDNFADLILHSAIYYMRTNQRMKDKCIMLPSKSPIGSEILKSVLEIIKNSTKDNNDGSEEW</sequence>
<evidence type="ECO:0000313" key="2">
    <source>
        <dbReference type="Proteomes" id="UP000555103"/>
    </source>
</evidence>
<dbReference type="EMBL" id="JACIEP010000014">
    <property type="protein sequence ID" value="MBB4037436.1"/>
    <property type="molecule type" value="Genomic_DNA"/>
</dbReference>
<proteinExistence type="predicted"/>
<name>A0A840CPU7_9BACT</name>
<dbReference type="AlphaFoldDB" id="A0A840CPU7"/>
<protein>
    <submittedName>
        <fullName evidence="1">Uncharacterized protein</fullName>
    </submittedName>
</protein>
<dbReference type="Proteomes" id="UP000555103">
    <property type="component" value="Unassembled WGS sequence"/>
</dbReference>
<reference evidence="1 2" key="1">
    <citation type="submission" date="2020-08" db="EMBL/GenBank/DDBJ databases">
        <title>Genomic Encyclopedia of Type Strains, Phase IV (KMG-IV): sequencing the most valuable type-strain genomes for metagenomic binning, comparative biology and taxonomic classification.</title>
        <authorList>
            <person name="Goeker M."/>
        </authorList>
    </citation>
    <scope>NUCLEOTIDE SEQUENCE [LARGE SCALE GENOMIC DNA]</scope>
    <source>
        <strain evidence="1 2">DSM 104969</strain>
    </source>
</reference>
<evidence type="ECO:0000313" key="1">
    <source>
        <dbReference type="EMBL" id="MBB4037436.1"/>
    </source>
</evidence>
<organism evidence="1 2">
    <name type="scientific">Dysgonomonas hofstadii</name>
    <dbReference type="NCBI Taxonomy" id="637886"/>
    <lineage>
        <taxon>Bacteria</taxon>
        <taxon>Pseudomonadati</taxon>
        <taxon>Bacteroidota</taxon>
        <taxon>Bacteroidia</taxon>
        <taxon>Bacteroidales</taxon>
        <taxon>Dysgonomonadaceae</taxon>
        <taxon>Dysgonomonas</taxon>
    </lineage>
</organism>
<accession>A0A840CPU7</accession>
<keyword evidence="2" id="KW-1185">Reference proteome</keyword>